<evidence type="ECO:0000256" key="1">
    <source>
        <dbReference type="SAM" id="MobiDB-lite"/>
    </source>
</evidence>
<dbReference type="Proteomes" id="UP000317940">
    <property type="component" value="Unassembled WGS sequence"/>
</dbReference>
<gene>
    <name evidence="3" type="ORF">FHX73_113957</name>
</gene>
<organism evidence="3 4">
    <name type="scientific">Kitasatospora viridis</name>
    <dbReference type="NCBI Taxonomy" id="281105"/>
    <lineage>
        <taxon>Bacteria</taxon>
        <taxon>Bacillati</taxon>
        <taxon>Actinomycetota</taxon>
        <taxon>Actinomycetes</taxon>
        <taxon>Kitasatosporales</taxon>
        <taxon>Streptomycetaceae</taxon>
        <taxon>Kitasatospora</taxon>
    </lineage>
</organism>
<name>A0A561UL41_9ACTN</name>
<evidence type="ECO:0000313" key="3">
    <source>
        <dbReference type="EMBL" id="TWG00088.1"/>
    </source>
</evidence>
<reference evidence="3 4" key="1">
    <citation type="submission" date="2019-06" db="EMBL/GenBank/DDBJ databases">
        <title>Sequencing the genomes of 1000 actinobacteria strains.</title>
        <authorList>
            <person name="Klenk H.-P."/>
        </authorList>
    </citation>
    <scope>NUCLEOTIDE SEQUENCE [LARGE SCALE GENOMIC DNA]</scope>
    <source>
        <strain evidence="3 4">DSM 44826</strain>
    </source>
</reference>
<keyword evidence="2" id="KW-0812">Transmembrane</keyword>
<evidence type="ECO:0000313" key="4">
    <source>
        <dbReference type="Proteomes" id="UP000317940"/>
    </source>
</evidence>
<comment type="caution">
    <text evidence="3">The sequence shown here is derived from an EMBL/GenBank/DDBJ whole genome shotgun (WGS) entry which is preliminary data.</text>
</comment>
<feature type="transmembrane region" description="Helical" evidence="2">
    <location>
        <begin position="12"/>
        <end position="36"/>
    </location>
</feature>
<dbReference type="RefSeq" id="WP_170304968.1">
    <property type="nucleotide sequence ID" value="NZ_BAAAMZ010000016.1"/>
</dbReference>
<accession>A0A561UL41</accession>
<keyword evidence="2" id="KW-0472">Membrane</keyword>
<sequence>MALEGGKLMFEAVGVVVVLVALFGAAVVTLLVVAAVKAVKAVAAKVEKTEVQARRAVENVTLKAKTFAKPGPVGELSAVRLGLRTSLTGTREVLESGVATDAQLGESLGLLARLEAHAAELDGELRLLEREPDPARITARLPELRERADRITQSAGSLRWAAQERAHRFSADELNRLAEEVANEAGALRHWDTGGAGRAPEGGERAGEGAEPGAGAAGAGAASGAGAGAGGAAGGFGATLRAGLESGAGRVAAEDLLGNLAQRLRKPAPGSQGN</sequence>
<dbReference type="EMBL" id="VIWT01000001">
    <property type="protein sequence ID" value="TWG00088.1"/>
    <property type="molecule type" value="Genomic_DNA"/>
</dbReference>
<proteinExistence type="predicted"/>
<feature type="compositionally biased region" description="Gly residues" evidence="1">
    <location>
        <begin position="210"/>
        <end position="237"/>
    </location>
</feature>
<keyword evidence="4" id="KW-1185">Reference proteome</keyword>
<keyword evidence="2" id="KW-1133">Transmembrane helix</keyword>
<protein>
    <submittedName>
        <fullName evidence="3">Uncharacterized protein</fullName>
    </submittedName>
</protein>
<dbReference type="AlphaFoldDB" id="A0A561UL41"/>
<feature type="region of interest" description="Disordered" evidence="1">
    <location>
        <begin position="185"/>
        <end position="239"/>
    </location>
</feature>
<evidence type="ECO:0000256" key="2">
    <source>
        <dbReference type="SAM" id="Phobius"/>
    </source>
</evidence>